<keyword evidence="6" id="KW-1185">Reference proteome</keyword>
<evidence type="ECO:0000259" key="4">
    <source>
        <dbReference type="SMART" id="SM00559"/>
    </source>
</evidence>
<gene>
    <name evidence="2" type="primary">ku</name>
    <name evidence="5" type="ORF">HNQ77_001948</name>
</gene>
<dbReference type="GO" id="GO:0006310">
    <property type="term" value="P:DNA recombination"/>
    <property type="evidence" value="ECO:0007669"/>
    <property type="project" value="UniProtKB-KW"/>
</dbReference>
<name>A0A841JW89_9BACT</name>
<evidence type="ECO:0000256" key="3">
    <source>
        <dbReference type="SAM" id="MobiDB-lite"/>
    </source>
</evidence>
<proteinExistence type="inferred from homology"/>
<feature type="region of interest" description="Disordered" evidence="3">
    <location>
        <begin position="259"/>
        <end position="294"/>
    </location>
</feature>
<dbReference type="InterPro" id="IPR006164">
    <property type="entry name" value="DNA_bd_Ku70/Ku80"/>
</dbReference>
<organism evidence="5 6">
    <name type="scientific">Silvibacterium bohemicum</name>
    <dbReference type="NCBI Taxonomy" id="1577686"/>
    <lineage>
        <taxon>Bacteria</taxon>
        <taxon>Pseudomonadati</taxon>
        <taxon>Acidobacteriota</taxon>
        <taxon>Terriglobia</taxon>
        <taxon>Terriglobales</taxon>
        <taxon>Acidobacteriaceae</taxon>
        <taxon>Silvibacterium</taxon>
    </lineage>
</organism>
<sequence>MARPYWSGQLQISLVSFGIQLFPAVSTASEISFHQIDRKTGERVHHLKVIDGNDPVDKAEIVKGYEYRPGKYVVVEPEEVDRLRIESKKTLEIAQFVSLDELPLELFEKPYFVLPDGDKQAAAFAVVQKALAKSGKAGLGEIVFAGREHLMAVTAPHDDKALGLMAYTLRYGSELRKTEEYFGSIKAQTVDARQLTMANELIEHYTQPFDIDAFKDDYEDALRKLVEAKVNKQPLPLEEKAPKHAKVIDLMDALKASLKASGPRARTKTASRTQSAPKKPANKAASASRKLKSA</sequence>
<dbReference type="PIRSF" id="PIRSF006493">
    <property type="entry name" value="Prok_Ku"/>
    <property type="match status" value="1"/>
</dbReference>
<protein>
    <recommendedName>
        <fullName evidence="2">Non-homologous end joining protein Ku</fullName>
    </recommendedName>
</protein>
<dbReference type="SMART" id="SM00559">
    <property type="entry name" value="Ku78"/>
    <property type="match status" value="1"/>
</dbReference>
<dbReference type="EMBL" id="JACHEK010000003">
    <property type="protein sequence ID" value="MBB6143999.1"/>
    <property type="molecule type" value="Genomic_DNA"/>
</dbReference>
<dbReference type="PANTHER" id="PTHR41251">
    <property type="entry name" value="NON-HOMOLOGOUS END JOINING PROTEIN KU"/>
    <property type="match status" value="1"/>
</dbReference>
<dbReference type="InterPro" id="IPR016194">
    <property type="entry name" value="SPOC-like_C_dom_sf"/>
</dbReference>
<dbReference type="OrthoDB" id="9795084at2"/>
<comment type="caution">
    <text evidence="5">The sequence shown here is derived from an EMBL/GenBank/DDBJ whole genome shotgun (WGS) entry which is preliminary data.</text>
</comment>
<dbReference type="AlphaFoldDB" id="A0A841JW89"/>
<evidence type="ECO:0000256" key="1">
    <source>
        <dbReference type="ARBA" id="ARBA00023125"/>
    </source>
</evidence>
<dbReference type="HAMAP" id="MF_01875">
    <property type="entry name" value="Prokaryotic_Ku"/>
    <property type="match status" value="1"/>
</dbReference>
<comment type="similarity">
    <text evidence="2">Belongs to the prokaryotic Ku family.</text>
</comment>
<dbReference type="GO" id="GO:0006303">
    <property type="term" value="P:double-strand break repair via nonhomologous end joining"/>
    <property type="evidence" value="ECO:0007669"/>
    <property type="project" value="UniProtKB-UniRule"/>
</dbReference>
<evidence type="ECO:0000256" key="2">
    <source>
        <dbReference type="HAMAP-Rule" id="MF_01875"/>
    </source>
</evidence>
<accession>A0A841JW89</accession>
<reference evidence="5 6" key="1">
    <citation type="submission" date="2020-08" db="EMBL/GenBank/DDBJ databases">
        <title>Genomic Encyclopedia of Type Strains, Phase IV (KMG-IV): sequencing the most valuable type-strain genomes for metagenomic binning, comparative biology and taxonomic classification.</title>
        <authorList>
            <person name="Goeker M."/>
        </authorList>
    </citation>
    <scope>NUCLEOTIDE SEQUENCE [LARGE SCALE GENOMIC DNA]</scope>
    <source>
        <strain evidence="5 6">DSM 103733</strain>
    </source>
</reference>
<dbReference type="InterPro" id="IPR009187">
    <property type="entry name" value="Prok_Ku"/>
</dbReference>
<comment type="subunit">
    <text evidence="2">Homodimer. Interacts with LigD.</text>
</comment>
<keyword evidence="2" id="KW-0227">DNA damage</keyword>
<dbReference type="Proteomes" id="UP000538666">
    <property type="component" value="Unassembled WGS sequence"/>
</dbReference>
<evidence type="ECO:0000313" key="6">
    <source>
        <dbReference type="Proteomes" id="UP000538666"/>
    </source>
</evidence>
<dbReference type="SUPFAM" id="SSF100939">
    <property type="entry name" value="SPOC domain-like"/>
    <property type="match status" value="1"/>
</dbReference>
<keyword evidence="2" id="KW-0234">DNA repair</keyword>
<feature type="compositionally biased region" description="Low complexity" evidence="3">
    <location>
        <begin position="275"/>
        <end position="288"/>
    </location>
</feature>
<dbReference type="RefSeq" id="WP_050058450.1">
    <property type="nucleotide sequence ID" value="NZ_JACHEK010000003.1"/>
</dbReference>
<evidence type="ECO:0000313" key="5">
    <source>
        <dbReference type="EMBL" id="MBB6143999.1"/>
    </source>
</evidence>
<dbReference type="PANTHER" id="PTHR41251:SF1">
    <property type="entry name" value="NON-HOMOLOGOUS END JOINING PROTEIN KU"/>
    <property type="match status" value="1"/>
</dbReference>
<feature type="domain" description="Ku" evidence="4">
    <location>
        <begin position="53"/>
        <end position="186"/>
    </location>
</feature>
<dbReference type="NCBIfam" id="TIGR02772">
    <property type="entry name" value="Ku_bact"/>
    <property type="match status" value="1"/>
</dbReference>
<dbReference type="GO" id="GO:0003690">
    <property type="term" value="F:double-stranded DNA binding"/>
    <property type="evidence" value="ECO:0007669"/>
    <property type="project" value="UniProtKB-UniRule"/>
</dbReference>
<dbReference type="Pfam" id="PF02735">
    <property type="entry name" value="Ku"/>
    <property type="match status" value="1"/>
</dbReference>
<keyword evidence="2" id="KW-0233">DNA recombination</keyword>
<dbReference type="Gene3D" id="2.40.290.10">
    <property type="match status" value="1"/>
</dbReference>
<comment type="function">
    <text evidence="2">With LigD forms a non-homologous end joining (NHEJ) DNA repair enzyme, which repairs dsDNA breaks with reduced fidelity. Binds linear dsDNA with 5'- and 3'- overhangs but not closed circular dsDNA nor ssDNA. Recruits and stimulates the ligase activity of LigD.</text>
</comment>
<keyword evidence="1 2" id="KW-0238">DNA-binding</keyword>